<dbReference type="Pfam" id="PF00248">
    <property type="entry name" value="Aldo_ket_red"/>
    <property type="match status" value="1"/>
</dbReference>
<gene>
    <name evidence="7" type="ORF">NAES01612_LOCUS3090</name>
</gene>
<dbReference type="SUPFAM" id="SSF51430">
    <property type="entry name" value="NAD(P)-linked oxidoreductase"/>
    <property type="match status" value="1"/>
</dbReference>
<dbReference type="GO" id="GO:0016491">
    <property type="term" value="F:oxidoreductase activity"/>
    <property type="evidence" value="ECO:0007669"/>
    <property type="project" value="InterPro"/>
</dbReference>
<dbReference type="InterPro" id="IPR023210">
    <property type="entry name" value="NADP_OxRdtase_dom"/>
</dbReference>
<name>A0A7S4NCR9_9EUKA</name>
<dbReference type="FunFam" id="3.20.20.100:FF:000064">
    <property type="entry name" value="Aldo-keto reductase 1a"/>
    <property type="match status" value="1"/>
</dbReference>
<dbReference type="InterPro" id="IPR036812">
    <property type="entry name" value="NAD(P)_OxRdtase_dom_sf"/>
</dbReference>
<feature type="compositionally biased region" description="Low complexity" evidence="4">
    <location>
        <begin position="45"/>
        <end position="56"/>
    </location>
</feature>
<dbReference type="PRINTS" id="PR00069">
    <property type="entry name" value="ALDKETRDTASE"/>
</dbReference>
<evidence type="ECO:0000256" key="1">
    <source>
        <dbReference type="PIRSR" id="PIRSR000097-1"/>
    </source>
</evidence>
<feature type="domain" description="NADP-dependent oxidoreductase" evidence="6">
    <location>
        <begin position="86"/>
        <end position="348"/>
    </location>
</feature>
<proteinExistence type="predicted"/>
<dbReference type="PROSITE" id="PS00062">
    <property type="entry name" value="ALDOKETO_REDUCTASE_2"/>
    <property type="match status" value="1"/>
</dbReference>
<evidence type="ECO:0000256" key="5">
    <source>
        <dbReference type="SAM" id="Phobius"/>
    </source>
</evidence>
<dbReference type="EMBL" id="HBKR01004602">
    <property type="protein sequence ID" value="CAE2278489.1"/>
    <property type="molecule type" value="Transcribed_RNA"/>
</dbReference>
<dbReference type="AlphaFoldDB" id="A0A7S4NCR9"/>
<feature type="region of interest" description="Disordered" evidence="4">
    <location>
        <begin position="44"/>
        <end position="66"/>
    </location>
</feature>
<feature type="transmembrane region" description="Helical" evidence="5">
    <location>
        <begin position="12"/>
        <end position="30"/>
    </location>
</feature>
<feature type="binding site" evidence="2">
    <location>
        <position position="179"/>
    </location>
    <ligand>
        <name>substrate</name>
    </ligand>
</feature>
<evidence type="ECO:0000313" key="7">
    <source>
        <dbReference type="EMBL" id="CAE2278489.1"/>
    </source>
</evidence>
<evidence type="ECO:0000259" key="6">
    <source>
        <dbReference type="Pfam" id="PF00248"/>
    </source>
</evidence>
<organism evidence="7">
    <name type="scientific">Paramoeba aestuarina</name>
    <dbReference type="NCBI Taxonomy" id="180227"/>
    <lineage>
        <taxon>Eukaryota</taxon>
        <taxon>Amoebozoa</taxon>
        <taxon>Discosea</taxon>
        <taxon>Flabellinia</taxon>
        <taxon>Dactylopodida</taxon>
        <taxon>Paramoebidae</taxon>
        <taxon>Paramoeba</taxon>
    </lineage>
</organism>
<reference evidence="7" key="1">
    <citation type="submission" date="2021-01" db="EMBL/GenBank/DDBJ databases">
        <authorList>
            <person name="Corre E."/>
            <person name="Pelletier E."/>
            <person name="Niang G."/>
            <person name="Scheremetjew M."/>
            <person name="Finn R."/>
            <person name="Kale V."/>
            <person name="Holt S."/>
            <person name="Cochrane G."/>
            <person name="Meng A."/>
            <person name="Brown T."/>
            <person name="Cohen L."/>
        </authorList>
    </citation>
    <scope>NUCLEOTIDE SEQUENCE</scope>
    <source>
        <strain evidence="7">SoJaBio B1-5/56/2</strain>
    </source>
</reference>
<dbReference type="PIRSF" id="PIRSF000097">
    <property type="entry name" value="AKR"/>
    <property type="match status" value="1"/>
</dbReference>
<sequence length="350" mass="40398">MGEKGDLARGAQRGFLVFIFCFVVLVLWAMGRVAEVEKQKEQDIQHQQQEQEQQQRQQRREEKKRFNHAADATIRLRNGHSMPMVGLGTAALQRDTLPIVDVALKAGYKLFDTAADEAVWYQNERQIGSFFANFPMRREQVFFTTKLHPNQLGFEATRQAIKTSLQNLQTSYIDLYLIHFPFCFGDICSQTPEGTWEDSWRAIEEAYKMGRVRAIGVSNFHPPDLKRLIQISTIKPDVVQSWFDPTQPQVELREICEENDIVFQAYSLLGSQQLARGARVNPVLTNEIILKIAEKHERSSANIVLRWALQLGIPVIPRSNNPLHVQDNINLDGYELSQEEMEEMNNIWRK</sequence>
<feature type="site" description="Lowers pKa of active site Tyr" evidence="3">
    <location>
        <position position="146"/>
    </location>
</feature>
<dbReference type="PANTHER" id="PTHR43827">
    <property type="entry name" value="2,5-DIKETO-D-GLUCONIC ACID REDUCTASE"/>
    <property type="match status" value="1"/>
</dbReference>
<keyword evidence="5" id="KW-0812">Transmembrane</keyword>
<protein>
    <recommendedName>
        <fullName evidence="6">NADP-dependent oxidoreductase domain-containing protein</fullName>
    </recommendedName>
</protein>
<dbReference type="InterPro" id="IPR018170">
    <property type="entry name" value="Aldo/ket_reductase_CS"/>
</dbReference>
<keyword evidence="5" id="KW-0472">Membrane</keyword>
<evidence type="ECO:0000256" key="2">
    <source>
        <dbReference type="PIRSR" id="PIRSR000097-2"/>
    </source>
</evidence>
<keyword evidence="5" id="KW-1133">Transmembrane helix</keyword>
<dbReference type="PANTHER" id="PTHR43827:SF8">
    <property type="entry name" value="ALDO_KETO REDUCTASE FAMILY PROTEIN"/>
    <property type="match status" value="1"/>
</dbReference>
<accession>A0A7S4NCR9</accession>
<dbReference type="InterPro" id="IPR020471">
    <property type="entry name" value="AKR"/>
</dbReference>
<dbReference type="CDD" id="cd19071">
    <property type="entry name" value="AKR_AKR1-5-like"/>
    <property type="match status" value="1"/>
</dbReference>
<evidence type="ECO:0000256" key="3">
    <source>
        <dbReference type="PIRSR" id="PIRSR000097-3"/>
    </source>
</evidence>
<dbReference type="Gene3D" id="3.20.20.100">
    <property type="entry name" value="NADP-dependent oxidoreductase domain"/>
    <property type="match status" value="1"/>
</dbReference>
<evidence type="ECO:0000256" key="4">
    <source>
        <dbReference type="SAM" id="MobiDB-lite"/>
    </source>
</evidence>
<feature type="active site" description="Proton donor" evidence="1">
    <location>
        <position position="121"/>
    </location>
</feature>